<dbReference type="PANTHER" id="PTHR36558:SF1">
    <property type="entry name" value="RESTRICTION ENDONUCLEASE DOMAIN-CONTAINING PROTEIN-RELATED"/>
    <property type="match status" value="1"/>
</dbReference>
<dbReference type="Gene3D" id="3.90.1570.10">
    <property type="entry name" value="tt1808, chain A"/>
    <property type="match status" value="1"/>
</dbReference>
<name>A0A1H6F4I0_9GAMM</name>
<keyword evidence="3" id="KW-1185">Reference proteome</keyword>
<reference evidence="2 3" key="1">
    <citation type="submission" date="2016-10" db="EMBL/GenBank/DDBJ databases">
        <authorList>
            <person name="de Groot N.N."/>
        </authorList>
    </citation>
    <scope>NUCLEOTIDE SEQUENCE [LARGE SCALE GENOMIC DNA]</scope>
    <source>
        <strain evidence="2">MBHS1</strain>
    </source>
</reference>
<feature type="domain" description="Putative restriction endonuclease" evidence="1">
    <location>
        <begin position="2"/>
        <end position="70"/>
    </location>
</feature>
<evidence type="ECO:0000313" key="2">
    <source>
        <dbReference type="EMBL" id="SEH05002.1"/>
    </source>
</evidence>
<dbReference type="InterPro" id="IPR012296">
    <property type="entry name" value="Nuclease_put_TT1808"/>
</dbReference>
<dbReference type="AlphaFoldDB" id="A0A1H6F4I0"/>
<dbReference type="InterPro" id="IPR008538">
    <property type="entry name" value="Uma2"/>
</dbReference>
<dbReference type="PANTHER" id="PTHR36558">
    <property type="entry name" value="GLR1098 PROTEIN"/>
    <property type="match status" value="1"/>
</dbReference>
<organism evidence="2 3">
    <name type="scientific">Candidatus Venteria ishoeyi</name>
    <dbReference type="NCBI Taxonomy" id="1899563"/>
    <lineage>
        <taxon>Bacteria</taxon>
        <taxon>Pseudomonadati</taxon>
        <taxon>Pseudomonadota</taxon>
        <taxon>Gammaproteobacteria</taxon>
        <taxon>Thiotrichales</taxon>
        <taxon>Thiotrichaceae</taxon>
        <taxon>Venteria</taxon>
    </lineage>
</organism>
<dbReference type="Proteomes" id="UP000236724">
    <property type="component" value="Unassembled WGS sequence"/>
</dbReference>
<dbReference type="InterPro" id="IPR011335">
    <property type="entry name" value="Restrct_endonuc-II-like"/>
</dbReference>
<dbReference type="EMBL" id="FMSV02000137">
    <property type="protein sequence ID" value="SEH05002.1"/>
    <property type="molecule type" value="Genomic_DNA"/>
</dbReference>
<protein>
    <recommendedName>
        <fullName evidence="1">Putative restriction endonuclease domain-containing protein</fullName>
    </recommendedName>
</protein>
<dbReference type="CDD" id="cd06260">
    <property type="entry name" value="DUF820-like"/>
    <property type="match status" value="1"/>
</dbReference>
<dbReference type="SUPFAM" id="SSF52980">
    <property type="entry name" value="Restriction endonuclease-like"/>
    <property type="match status" value="1"/>
</dbReference>
<sequence>MLSPSTADYDRGGKFALYRQLGSLQEYLLVAQDRPYIEHYVRQDTHSWLLNEYQGLETILTLPSLQCQLALNEVYAKVVW</sequence>
<dbReference type="Pfam" id="PF05685">
    <property type="entry name" value="Uma2"/>
    <property type="match status" value="1"/>
</dbReference>
<accession>A0A1H6F4I0</accession>
<evidence type="ECO:0000259" key="1">
    <source>
        <dbReference type="Pfam" id="PF05685"/>
    </source>
</evidence>
<proteinExistence type="predicted"/>
<evidence type="ECO:0000313" key="3">
    <source>
        <dbReference type="Proteomes" id="UP000236724"/>
    </source>
</evidence>
<gene>
    <name evidence="2" type="ORF">MBHS_00855</name>
</gene>